<dbReference type="InterPro" id="IPR016185">
    <property type="entry name" value="PreATP-grasp_dom_sf"/>
</dbReference>
<evidence type="ECO:0000256" key="4">
    <source>
        <dbReference type="ARBA" id="ARBA00022840"/>
    </source>
</evidence>
<keyword evidence="7" id="KW-0175">Coiled coil</keyword>
<keyword evidence="2 6" id="KW-0547">Nucleotide-binding</keyword>
<dbReference type="GO" id="GO:0016787">
    <property type="term" value="F:hydrolase activity"/>
    <property type="evidence" value="ECO:0007669"/>
    <property type="project" value="UniProtKB-KW"/>
</dbReference>
<dbReference type="Gene3D" id="3.30.1360.40">
    <property type="match status" value="1"/>
</dbReference>
<dbReference type="SUPFAM" id="SSF51230">
    <property type="entry name" value="Single hybrid motif"/>
    <property type="match status" value="1"/>
</dbReference>
<feature type="domain" description="Biotin carboxylation" evidence="9">
    <location>
        <begin position="8"/>
        <end position="474"/>
    </location>
</feature>
<dbReference type="Proteomes" id="UP000190831">
    <property type="component" value="Chromosome G"/>
</dbReference>
<reference evidence="10 11" key="1">
    <citation type="submission" date="2016-03" db="EMBL/GenBank/DDBJ databases">
        <authorList>
            <person name="Devillers H."/>
        </authorList>
    </citation>
    <scope>NUCLEOTIDE SEQUENCE [LARGE SCALE GENOMIC DNA]</scope>
    <source>
        <strain evidence="10">CBS 6772</strain>
    </source>
</reference>
<dbReference type="Gene3D" id="3.30.470.20">
    <property type="entry name" value="ATP-grasp fold, B domain"/>
    <property type="match status" value="1"/>
</dbReference>
<keyword evidence="5" id="KW-0092">Biotin</keyword>
<dbReference type="OMA" id="GGYMIWG"/>
<evidence type="ECO:0000256" key="7">
    <source>
        <dbReference type="SAM" id="Coils"/>
    </source>
</evidence>
<dbReference type="PROSITE" id="PS00867">
    <property type="entry name" value="CPSASE_2"/>
    <property type="match status" value="1"/>
</dbReference>
<protein>
    <submittedName>
        <fullName evidence="10">LAFE_0G11958g1_1</fullName>
    </submittedName>
</protein>
<gene>
    <name evidence="10" type="ORF">LAFE_0G11958G</name>
</gene>
<dbReference type="SUPFAM" id="SSF56059">
    <property type="entry name" value="Glutathione synthetase ATP-binding domain-like"/>
    <property type="match status" value="1"/>
</dbReference>
<dbReference type="InterPro" id="IPR005481">
    <property type="entry name" value="BC-like_N"/>
</dbReference>
<feature type="coiled-coil region" evidence="7">
    <location>
        <begin position="1132"/>
        <end position="1159"/>
    </location>
</feature>
<dbReference type="InterPro" id="IPR050856">
    <property type="entry name" value="Biotin_carboxylase_complex"/>
</dbReference>
<evidence type="ECO:0000256" key="3">
    <source>
        <dbReference type="ARBA" id="ARBA00022801"/>
    </source>
</evidence>
<feature type="domain" description="ATP-grasp" evidence="8">
    <location>
        <begin position="126"/>
        <end position="328"/>
    </location>
</feature>
<dbReference type="InterPro" id="IPR011761">
    <property type="entry name" value="ATP-grasp"/>
</dbReference>
<accession>A0A1G4MI18</accession>
<dbReference type="GO" id="GO:0016874">
    <property type="term" value="F:ligase activity"/>
    <property type="evidence" value="ECO:0007669"/>
    <property type="project" value="UniProtKB-KW"/>
</dbReference>
<sequence>MTTSNFKNIKRVLVANRGEIACRVIRTCKEYSLTSIAIYSKEDIESLHVCQADEAIQLSGIGAAAYINIEEIVNIAKSKNVDVVVPGYGFLSENAVFAERLADNNIKFAGPSSETVEQFGLKHLARKIAIESNVPIVPGTDLICHVEDVIGACNTIGYPIILKATAGGGGMGLKVCYSDKDVERNFTEVTSRGASLFNHTGVFVEKYIEKARHIEVQLFGNGLGDIATYGERECSIQRRHQKVIEESPSPFVDDLGSKYGLRKLLTSCAKRLASSVKYKSAGTVEFLVDDDTGLFYFLEVNTRLQVEHGISEMVYGVDLVYLMLLQAEYETIGSGVPIEQLTSNLKFDKNGVEIPRGHAFEVRIYAENPAKDFAPCPGILHNVDFPAVGNSQSHTIRIDHWISTGAKASPYFDPLLAKVMVWSEKRDTTNIVNVLENTRIQGLVTNIEYCIAILKNNKFCRGETLTNFLDHFEFKPLLVEFLEAGTYTTIQDLPGRAKIRTGVPQSGPVDPLSLQIANIVVGNDKNTECLEINMKGPVLKFHRSAVIAIAGGAFEVTLNDKINLPQFTELFIPSGCIVKIGDATGKSSKCYLSLKGGFPGVARYLGSKSCTPALQLGGHQGRIVFPGDCLEISAIGDINDFATGYALPQQLIPDYESEINVVRMIGGPHDTDEIVSQEGMEQLYSVQYTVNFNSNRGAIRLDGPEMIFSRKHGGDGGGHPSNILEYPYPTGGLSTVGSTLVLFGVDGATLSGFTCVAVPAEVDFWKFGQAKVASPIKFKLITYNDAIELRKRRESYIKELSERPRQSNFKFDDELFSYEQIDCKVGRFLHKRESTNDLPYVAFRQAGENMIIIDFGTEKFSLFNNGRQYALQLALENCLREEIECIECSSGAMCITFDPLKFEREMLLGKLTALEESIPPVKNLKVPSRIFRLPLCFEHSALDHCLKRYMHSQRPHAPYLPNNANYLMRANCLETYEDFKKCIVNQPEVVVAVSFLCANPLLVNTDPRLRFLTSKYNPARTSTPAGTIGSGSVSQSIYSVESPGGYMIWGLTLPNWYWDTFCRIHDKPWPLQNFDQVVFYEVTEEELTALNTDILTKRTKFEPEAAEFDFTEYEKFIGSIKEESEILTLEKREAFSKLIEEEEADLATWNEEIQIAKQSKVDAKDLLNAPDSLKVVAHMAANVFRINYKKGDVIKLADTVMILEAMKMEIAVGIKDEHSENGSYEILENIVDEGDIVNPGDILTVVKRTKN</sequence>
<dbReference type="Pfam" id="PF02785">
    <property type="entry name" value="Biotin_carb_C"/>
    <property type="match status" value="1"/>
</dbReference>
<dbReference type="Pfam" id="PF02786">
    <property type="entry name" value="CPSase_L_D2"/>
    <property type="match status" value="1"/>
</dbReference>
<dbReference type="InterPro" id="IPR003778">
    <property type="entry name" value="CT_A_B"/>
</dbReference>
<dbReference type="Pfam" id="PF00289">
    <property type="entry name" value="Biotin_carb_N"/>
    <property type="match status" value="1"/>
</dbReference>
<dbReference type="SUPFAM" id="SSF160467">
    <property type="entry name" value="PH0987 N-terminal domain-like"/>
    <property type="match status" value="1"/>
</dbReference>
<dbReference type="Pfam" id="PF02682">
    <property type="entry name" value="CT_C_D"/>
    <property type="match status" value="1"/>
</dbReference>
<dbReference type="Gene3D" id="2.40.100.10">
    <property type="entry name" value="Cyclophilin-like"/>
    <property type="match status" value="2"/>
</dbReference>
<evidence type="ECO:0000256" key="6">
    <source>
        <dbReference type="PROSITE-ProRule" id="PRU00409"/>
    </source>
</evidence>
<keyword evidence="4 6" id="KW-0067">ATP-binding</keyword>
<keyword evidence="3" id="KW-0378">Hydrolase</keyword>
<dbReference type="PANTHER" id="PTHR18866:SF128">
    <property type="entry name" value="UREA AMIDOLYASE"/>
    <property type="match status" value="1"/>
</dbReference>
<organism evidence="10 11">
    <name type="scientific">Lachancea fermentati</name>
    <name type="common">Zygosaccharomyces fermentati</name>
    <dbReference type="NCBI Taxonomy" id="4955"/>
    <lineage>
        <taxon>Eukaryota</taxon>
        <taxon>Fungi</taxon>
        <taxon>Dikarya</taxon>
        <taxon>Ascomycota</taxon>
        <taxon>Saccharomycotina</taxon>
        <taxon>Saccharomycetes</taxon>
        <taxon>Saccharomycetales</taxon>
        <taxon>Saccharomycetaceae</taxon>
        <taxon>Lachancea</taxon>
    </lineage>
</organism>
<evidence type="ECO:0000313" key="11">
    <source>
        <dbReference type="Proteomes" id="UP000190831"/>
    </source>
</evidence>
<dbReference type="OrthoDB" id="196847at2759"/>
<dbReference type="InterPro" id="IPR005479">
    <property type="entry name" value="CPAse_ATP-bd"/>
</dbReference>
<dbReference type="EMBL" id="LT598486">
    <property type="protein sequence ID" value="SCW03505.1"/>
    <property type="molecule type" value="Genomic_DNA"/>
</dbReference>
<dbReference type="SMART" id="SM00878">
    <property type="entry name" value="Biotin_carb_C"/>
    <property type="match status" value="1"/>
</dbReference>
<dbReference type="InterPro" id="IPR003833">
    <property type="entry name" value="CT_C_D"/>
</dbReference>
<evidence type="ECO:0000256" key="1">
    <source>
        <dbReference type="ARBA" id="ARBA00022598"/>
    </source>
</evidence>
<evidence type="ECO:0000256" key="2">
    <source>
        <dbReference type="ARBA" id="ARBA00022741"/>
    </source>
</evidence>
<dbReference type="STRING" id="4955.A0A1G4MI18"/>
<evidence type="ECO:0000259" key="9">
    <source>
        <dbReference type="PROSITE" id="PS50979"/>
    </source>
</evidence>
<dbReference type="SMART" id="SM00797">
    <property type="entry name" value="AHS2"/>
    <property type="match status" value="1"/>
</dbReference>
<keyword evidence="1" id="KW-0436">Ligase</keyword>
<dbReference type="InterPro" id="IPR011053">
    <property type="entry name" value="Single_hybrid_motif"/>
</dbReference>
<dbReference type="GO" id="GO:0046872">
    <property type="term" value="F:metal ion binding"/>
    <property type="evidence" value="ECO:0007669"/>
    <property type="project" value="InterPro"/>
</dbReference>
<dbReference type="CDD" id="cd06850">
    <property type="entry name" value="biotinyl_domain"/>
    <property type="match status" value="1"/>
</dbReference>
<dbReference type="SUPFAM" id="SSF52440">
    <property type="entry name" value="PreATP-grasp domain"/>
    <property type="match status" value="1"/>
</dbReference>
<proteinExistence type="predicted"/>
<dbReference type="SUPFAM" id="SSF50891">
    <property type="entry name" value="Cyclophilin-like"/>
    <property type="match status" value="2"/>
</dbReference>
<evidence type="ECO:0000256" key="5">
    <source>
        <dbReference type="ARBA" id="ARBA00023267"/>
    </source>
</evidence>
<dbReference type="SMART" id="SM00796">
    <property type="entry name" value="AHS1"/>
    <property type="match status" value="1"/>
</dbReference>
<name>A0A1G4MI18_LACFM</name>
<dbReference type="InterPro" id="IPR011764">
    <property type="entry name" value="Biotin_carboxylation_dom"/>
</dbReference>
<dbReference type="PROSITE" id="PS50979">
    <property type="entry name" value="BC"/>
    <property type="match status" value="1"/>
</dbReference>
<dbReference type="SUPFAM" id="SSF51246">
    <property type="entry name" value="Rudiment single hybrid motif"/>
    <property type="match status" value="1"/>
</dbReference>
<dbReference type="InterPro" id="IPR005482">
    <property type="entry name" value="Biotin_COase_C"/>
</dbReference>
<dbReference type="AlphaFoldDB" id="A0A1G4MI18"/>
<dbReference type="GO" id="GO:0044281">
    <property type="term" value="P:small molecule metabolic process"/>
    <property type="evidence" value="ECO:0007669"/>
    <property type="project" value="UniProtKB-ARBA"/>
</dbReference>
<dbReference type="InterPro" id="IPR029000">
    <property type="entry name" value="Cyclophilin-like_dom_sf"/>
</dbReference>
<dbReference type="PANTHER" id="PTHR18866">
    <property type="entry name" value="CARBOXYLASE:PYRUVATE/ACETYL-COA/PROPIONYL-COA CARBOXYLASE"/>
    <property type="match status" value="1"/>
</dbReference>
<dbReference type="Gene3D" id="2.40.50.100">
    <property type="match status" value="1"/>
</dbReference>
<dbReference type="PROSITE" id="PS50975">
    <property type="entry name" value="ATP_GRASP"/>
    <property type="match status" value="1"/>
</dbReference>
<dbReference type="GO" id="GO:0005524">
    <property type="term" value="F:ATP binding"/>
    <property type="evidence" value="ECO:0007669"/>
    <property type="project" value="UniProtKB-UniRule"/>
</dbReference>
<evidence type="ECO:0000313" key="10">
    <source>
        <dbReference type="EMBL" id="SCW03505.1"/>
    </source>
</evidence>
<evidence type="ECO:0000259" key="8">
    <source>
        <dbReference type="PROSITE" id="PS50975"/>
    </source>
</evidence>
<keyword evidence="11" id="KW-1185">Reference proteome</keyword>
<dbReference type="Pfam" id="PF02626">
    <property type="entry name" value="CT_A_B"/>
    <property type="match status" value="1"/>
</dbReference>
<dbReference type="InterPro" id="IPR011054">
    <property type="entry name" value="Rudment_hybrid_motif"/>
</dbReference>
<dbReference type="PROSITE" id="PS00866">
    <property type="entry name" value="CPSASE_1"/>
    <property type="match status" value="1"/>
</dbReference>